<feature type="compositionally biased region" description="Polar residues" evidence="1">
    <location>
        <begin position="1"/>
        <end position="14"/>
    </location>
</feature>
<organism evidence="2 3">
    <name type="scientific">Portunus trituberculatus</name>
    <name type="common">Swimming crab</name>
    <name type="synonym">Neptunus trituberculatus</name>
    <dbReference type="NCBI Taxonomy" id="210409"/>
    <lineage>
        <taxon>Eukaryota</taxon>
        <taxon>Metazoa</taxon>
        <taxon>Ecdysozoa</taxon>
        <taxon>Arthropoda</taxon>
        <taxon>Crustacea</taxon>
        <taxon>Multicrustacea</taxon>
        <taxon>Malacostraca</taxon>
        <taxon>Eumalacostraca</taxon>
        <taxon>Eucarida</taxon>
        <taxon>Decapoda</taxon>
        <taxon>Pleocyemata</taxon>
        <taxon>Brachyura</taxon>
        <taxon>Eubrachyura</taxon>
        <taxon>Portunoidea</taxon>
        <taxon>Portunidae</taxon>
        <taxon>Portuninae</taxon>
        <taxon>Portunus</taxon>
    </lineage>
</organism>
<dbReference type="Proteomes" id="UP000324222">
    <property type="component" value="Unassembled WGS sequence"/>
</dbReference>
<dbReference type="EMBL" id="VSRR010012958">
    <property type="protein sequence ID" value="MPC55183.1"/>
    <property type="molecule type" value="Genomic_DNA"/>
</dbReference>
<evidence type="ECO:0000313" key="3">
    <source>
        <dbReference type="Proteomes" id="UP000324222"/>
    </source>
</evidence>
<feature type="region of interest" description="Disordered" evidence="1">
    <location>
        <begin position="1"/>
        <end position="29"/>
    </location>
</feature>
<protein>
    <submittedName>
        <fullName evidence="2">Uncharacterized protein</fullName>
    </submittedName>
</protein>
<dbReference type="AlphaFoldDB" id="A0A5B7GD25"/>
<name>A0A5B7GD25_PORTR</name>
<keyword evidence="3" id="KW-1185">Reference proteome</keyword>
<reference evidence="2 3" key="1">
    <citation type="submission" date="2019-05" db="EMBL/GenBank/DDBJ databases">
        <title>Another draft genome of Portunus trituberculatus and its Hox gene families provides insights of decapod evolution.</title>
        <authorList>
            <person name="Jeong J.-H."/>
            <person name="Song I."/>
            <person name="Kim S."/>
            <person name="Choi T."/>
            <person name="Kim D."/>
            <person name="Ryu S."/>
            <person name="Kim W."/>
        </authorList>
    </citation>
    <scope>NUCLEOTIDE SEQUENCE [LARGE SCALE GENOMIC DNA]</scope>
    <source>
        <tissue evidence="2">Muscle</tissue>
    </source>
</reference>
<sequence>MHQQNNVQGSSTMRPTEWPAPPPVCAPPHHRTTSMKVLRFCGAETWRGSDSFLAS</sequence>
<accession>A0A5B7GD25</accession>
<evidence type="ECO:0000313" key="2">
    <source>
        <dbReference type="EMBL" id="MPC55183.1"/>
    </source>
</evidence>
<evidence type="ECO:0000256" key="1">
    <source>
        <dbReference type="SAM" id="MobiDB-lite"/>
    </source>
</evidence>
<gene>
    <name evidence="2" type="ORF">E2C01_049114</name>
</gene>
<comment type="caution">
    <text evidence="2">The sequence shown here is derived from an EMBL/GenBank/DDBJ whole genome shotgun (WGS) entry which is preliminary data.</text>
</comment>
<proteinExistence type="predicted"/>